<gene>
    <name evidence="1" type="ORF">EWV40_02350</name>
</gene>
<evidence type="ECO:0000313" key="2">
    <source>
        <dbReference type="Proteomes" id="UP000320730"/>
    </source>
</evidence>
<reference evidence="1 2" key="1">
    <citation type="submission" date="2019-01" db="EMBL/GenBank/DDBJ databases">
        <title>Coherence of Microcystis species and biogeography revealed through population genomics.</title>
        <authorList>
            <person name="Perez-Carrascal O.M."/>
            <person name="Terrat Y."/>
            <person name="Giani A."/>
            <person name="Fortin N."/>
            <person name="Tromas N."/>
            <person name="Shapiro B.J."/>
        </authorList>
    </citation>
    <scope>NUCLEOTIDE SEQUENCE [LARGE SCALE GENOMIC DNA]</scope>
    <source>
        <strain evidence="1">Mf_WU_F_19750830_S460</strain>
    </source>
</reference>
<accession>A0A552M2T3</accession>
<evidence type="ECO:0000313" key="1">
    <source>
        <dbReference type="EMBL" id="TRV26779.1"/>
    </source>
</evidence>
<organism evidence="1 2">
    <name type="scientific">Microcystis flos-aquae Mf_WU_F_19750830_S460</name>
    <dbReference type="NCBI Taxonomy" id="2486237"/>
    <lineage>
        <taxon>Bacteria</taxon>
        <taxon>Bacillati</taxon>
        <taxon>Cyanobacteriota</taxon>
        <taxon>Cyanophyceae</taxon>
        <taxon>Oscillatoriophycideae</taxon>
        <taxon>Chroococcales</taxon>
        <taxon>Microcystaceae</taxon>
        <taxon>Microcystis</taxon>
    </lineage>
</organism>
<protein>
    <submittedName>
        <fullName evidence="1">Uncharacterized protein</fullName>
    </submittedName>
</protein>
<dbReference type="Proteomes" id="UP000320730">
    <property type="component" value="Unassembled WGS sequence"/>
</dbReference>
<dbReference type="EMBL" id="SFAN01000017">
    <property type="protein sequence ID" value="TRV26779.1"/>
    <property type="molecule type" value="Genomic_DNA"/>
</dbReference>
<sequence>MSIQAFVDNGYSQGSEYCRQFLSSPEFKKKTLLSILGYPLKRSNKKIELSQKITESLEKKQISDNEVLLAYVKQPRMWLSLKTGEHSQIPRLMPPVQLLDQFGEEGWYGPIVDSNSPRIWYIRTHKVINRLGDTGEIRQIEASYIRWSVIAEIDENYVAFSWNNFSFTEQEKEYCTPSQFPFWLYVPKFFEELSQHCQSSWEHPILHELILNQVWNQYLQDTNNYRWQHLRIRAEASGVALNAHSAGISEINVKGLQALSRKLAESALETLDFSDLTQCNRVENAILHTLIKEWGTKSYEFSLEKVPAQHQKLEAESSTKPPELDKLFKAHCYFGLKSDSRTQDAFQHLKCYDSGYGGSALALDFVLRELGLRG</sequence>
<name>A0A552M2T3_9CHRO</name>
<comment type="caution">
    <text evidence="1">The sequence shown here is derived from an EMBL/GenBank/DDBJ whole genome shotgun (WGS) entry which is preliminary data.</text>
</comment>
<proteinExistence type="predicted"/>
<dbReference type="AlphaFoldDB" id="A0A552M2T3"/>